<accession>A0AAW1J039</accession>
<dbReference type="AlphaFoldDB" id="A0AAW1J039"/>
<dbReference type="EMBL" id="JASPKY010000465">
    <property type="protein sequence ID" value="KAK9695992.1"/>
    <property type="molecule type" value="Genomic_DNA"/>
</dbReference>
<evidence type="ECO:0000313" key="3">
    <source>
        <dbReference type="Proteomes" id="UP001458880"/>
    </source>
</evidence>
<protein>
    <submittedName>
        <fullName evidence="2">Uncharacterized protein</fullName>
    </submittedName>
</protein>
<name>A0AAW1J039_POPJA</name>
<dbReference type="Proteomes" id="UP001458880">
    <property type="component" value="Unassembled WGS sequence"/>
</dbReference>
<sequence>MKSKKITNLTNVKFEEDEVTLMEKGLKYVIPSKKEKLHIKVIEMECAIKGHPRGKELRKKFIRNQEKRQNNSNALLRVTLEGKN</sequence>
<gene>
    <name evidence="2" type="ORF">QE152_g32194</name>
</gene>
<evidence type="ECO:0000313" key="2">
    <source>
        <dbReference type="EMBL" id="KAK9695992.1"/>
    </source>
</evidence>
<proteinExistence type="predicted"/>
<keyword evidence="3" id="KW-1185">Reference proteome</keyword>
<feature type="region of interest" description="Disordered" evidence="1">
    <location>
        <begin position="64"/>
        <end position="84"/>
    </location>
</feature>
<reference evidence="2 3" key="1">
    <citation type="journal article" date="2024" name="BMC Genomics">
        <title>De novo assembly and annotation of Popillia japonica's genome with initial clues to its potential as an invasive pest.</title>
        <authorList>
            <person name="Cucini C."/>
            <person name="Boschi S."/>
            <person name="Funari R."/>
            <person name="Cardaioli E."/>
            <person name="Iannotti N."/>
            <person name="Marturano G."/>
            <person name="Paoli F."/>
            <person name="Bruttini M."/>
            <person name="Carapelli A."/>
            <person name="Frati F."/>
            <person name="Nardi F."/>
        </authorList>
    </citation>
    <scope>NUCLEOTIDE SEQUENCE [LARGE SCALE GENOMIC DNA]</scope>
    <source>
        <strain evidence="2">DMR45628</strain>
    </source>
</reference>
<organism evidence="2 3">
    <name type="scientific">Popillia japonica</name>
    <name type="common">Japanese beetle</name>
    <dbReference type="NCBI Taxonomy" id="7064"/>
    <lineage>
        <taxon>Eukaryota</taxon>
        <taxon>Metazoa</taxon>
        <taxon>Ecdysozoa</taxon>
        <taxon>Arthropoda</taxon>
        <taxon>Hexapoda</taxon>
        <taxon>Insecta</taxon>
        <taxon>Pterygota</taxon>
        <taxon>Neoptera</taxon>
        <taxon>Endopterygota</taxon>
        <taxon>Coleoptera</taxon>
        <taxon>Polyphaga</taxon>
        <taxon>Scarabaeiformia</taxon>
        <taxon>Scarabaeidae</taxon>
        <taxon>Rutelinae</taxon>
        <taxon>Popillia</taxon>
    </lineage>
</organism>
<comment type="caution">
    <text evidence="2">The sequence shown here is derived from an EMBL/GenBank/DDBJ whole genome shotgun (WGS) entry which is preliminary data.</text>
</comment>
<evidence type="ECO:0000256" key="1">
    <source>
        <dbReference type="SAM" id="MobiDB-lite"/>
    </source>
</evidence>